<gene>
    <name evidence="2" type="ORF">METZ01_LOCUS222238</name>
</gene>
<protein>
    <recommendedName>
        <fullName evidence="1">Polysaccharide biosynthesis protein CapD-like domain-containing protein</fullName>
    </recommendedName>
</protein>
<dbReference type="PANTHER" id="PTHR43318:SF1">
    <property type="entry name" value="POLYSACCHARIDE BIOSYNTHESIS PROTEIN EPSC-RELATED"/>
    <property type="match status" value="1"/>
</dbReference>
<organism evidence="2">
    <name type="scientific">marine metagenome</name>
    <dbReference type="NCBI Taxonomy" id="408172"/>
    <lineage>
        <taxon>unclassified sequences</taxon>
        <taxon>metagenomes</taxon>
        <taxon>ecological metagenomes</taxon>
    </lineage>
</organism>
<dbReference type="PANTHER" id="PTHR43318">
    <property type="entry name" value="UDP-N-ACETYLGLUCOSAMINE 4,6-DEHYDRATASE"/>
    <property type="match status" value="1"/>
</dbReference>
<reference evidence="2" key="1">
    <citation type="submission" date="2018-05" db="EMBL/GenBank/DDBJ databases">
        <authorList>
            <person name="Lanie J.A."/>
            <person name="Ng W.-L."/>
            <person name="Kazmierczak K.M."/>
            <person name="Andrzejewski T.M."/>
            <person name="Davidsen T.M."/>
            <person name="Wayne K.J."/>
            <person name="Tettelin H."/>
            <person name="Glass J.I."/>
            <person name="Rusch D."/>
            <person name="Podicherti R."/>
            <person name="Tsui H.-C.T."/>
            <person name="Winkler M.E."/>
        </authorList>
    </citation>
    <scope>NUCLEOTIDE SEQUENCE</scope>
</reference>
<name>A0A382G463_9ZZZZ</name>
<dbReference type="InterPro" id="IPR003869">
    <property type="entry name" value="Polysac_CapD-like"/>
</dbReference>
<dbReference type="EMBL" id="UINC01053177">
    <property type="protein sequence ID" value="SVB69384.1"/>
    <property type="molecule type" value="Genomic_DNA"/>
</dbReference>
<feature type="domain" description="Polysaccharide biosynthesis protein CapD-like" evidence="1">
    <location>
        <begin position="2"/>
        <end position="77"/>
    </location>
</feature>
<accession>A0A382G463</accession>
<dbReference type="AlphaFoldDB" id="A0A382G463"/>
<dbReference type="Gene3D" id="3.40.50.720">
    <property type="entry name" value="NAD(P)-binding Rossmann-like Domain"/>
    <property type="match status" value="1"/>
</dbReference>
<evidence type="ECO:0000259" key="1">
    <source>
        <dbReference type="Pfam" id="PF02719"/>
    </source>
</evidence>
<proteinExistence type="predicted"/>
<feature type="non-terminal residue" evidence="2">
    <location>
        <position position="1"/>
    </location>
</feature>
<evidence type="ECO:0000313" key="2">
    <source>
        <dbReference type="EMBL" id="SVB69384.1"/>
    </source>
</evidence>
<dbReference type="Pfam" id="PF02719">
    <property type="entry name" value="Polysacc_synt_2"/>
    <property type="match status" value="1"/>
</dbReference>
<sequence>GSAGEIFLLDMGEPISILQLAKDMIRLSGMSIRDRNNSDGDIEIQFTGLRPGEKLYEELLIDDSAVTTKHKKIMRANDKGISMEKIREKLLTLEEAEREDDYTRIKQVFTDTVEGFKSSN</sequence>
<dbReference type="InterPro" id="IPR051203">
    <property type="entry name" value="Polysaccharide_Synthase-Rel"/>
</dbReference>